<dbReference type="ESTHER" id="9pseu-a0a1g9ywi4">
    <property type="family name" value="Chlorophyllase"/>
</dbReference>
<evidence type="ECO:0000313" key="3">
    <source>
        <dbReference type="Proteomes" id="UP000183376"/>
    </source>
</evidence>
<dbReference type="GO" id="GO:0016787">
    <property type="term" value="F:hydrolase activity"/>
    <property type="evidence" value="ECO:0007669"/>
    <property type="project" value="UniProtKB-KW"/>
</dbReference>
<dbReference type="PANTHER" id="PTHR33428:SF14">
    <property type="entry name" value="CARBOXYLESTERASE TYPE B DOMAIN-CONTAINING PROTEIN"/>
    <property type="match status" value="1"/>
</dbReference>
<dbReference type="eggNOG" id="COG0412">
    <property type="taxonomic scope" value="Bacteria"/>
</dbReference>
<name>A0A1G9YWI4_ALLAB</name>
<dbReference type="SUPFAM" id="SSF53474">
    <property type="entry name" value="alpha/beta-Hydrolases"/>
    <property type="match status" value="1"/>
</dbReference>
<dbReference type="RefSeq" id="WP_043810236.1">
    <property type="nucleotide sequence ID" value="NZ_JOEF01000002.1"/>
</dbReference>
<dbReference type="OrthoDB" id="4772420at2"/>
<dbReference type="AlphaFoldDB" id="A0A1G9YWI4"/>
<dbReference type="PANTHER" id="PTHR33428">
    <property type="entry name" value="CHLOROPHYLLASE-2, CHLOROPLASTIC"/>
    <property type="match status" value="1"/>
</dbReference>
<dbReference type="Proteomes" id="UP000183376">
    <property type="component" value="Chromosome I"/>
</dbReference>
<evidence type="ECO:0000259" key="1">
    <source>
        <dbReference type="Pfam" id="PF12740"/>
    </source>
</evidence>
<reference evidence="2 3" key="1">
    <citation type="submission" date="2016-10" db="EMBL/GenBank/DDBJ databases">
        <authorList>
            <person name="de Groot N.N."/>
        </authorList>
    </citation>
    <scope>NUCLEOTIDE SEQUENCE [LARGE SCALE GENOMIC DNA]</scope>
    <source>
        <strain evidence="2 3">DSM 44149</strain>
    </source>
</reference>
<evidence type="ECO:0000313" key="2">
    <source>
        <dbReference type="EMBL" id="SDN13529.1"/>
    </source>
</evidence>
<protein>
    <submittedName>
        <fullName evidence="2">Alpha/beta hydrolase family protein</fullName>
    </submittedName>
</protein>
<dbReference type="Pfam" id="PF12740">
    <property type="entry name" value="PETase"/>
    <property type="match status" value="1"/>
</dbReference>
<keyword evidence="3" id="KW-1185">Reference proteome</keyword>
<gene>
    <name evidence="2" type="ORF">SAMN04489726_5103</name>
</gene>
<keyword evidence="2" id="KW-0378">Hydrolase</keyword>
<proteinExistence type="predicted"/>
<accession>A0A1G9YWI4</accession>
<dbReference type="InterPro" id="IPR041127">
    <property type="entry name" value="PET_hydrolase/cutinase-like"/>
</dbReference>
<organism evidence="2 3">
    <name type="scientific">Allokutzneria albata</name>
    <name type="common">Kibdelosporangium albatum</name>
    <dbReference type="NCBI Taxonomy" id="211114"/>
    <lineage>
        <taxon>Bacteria</taxon>
        <taxon>Bacillati</taxon>
        <taxon>Actinomycetota</taxon>
        <taxon>Actinomycetes</taxon>
        <taxon>Pseudonocardiales</taxon>
        <taxon>Pseudonocardiaceae</taxon>
        <taxon>Allokutzneria</taxon>
    </lineage>
</organism>
<dbReference type="Gene3D" id="3.40.50.1820">
    <property type="entry name" value="alpha/beta hydrolase"/>
    <property type="match status" value="1"/>
</dbReference>
<dbReference type="InterPro" id="IPR029058">
    <property type="entry name" value="AB_hydrolase_fold"/>
</dbReference>
<sequence>MALTAKQAFKELSRPGPHRVMRGDLALVGLPGAVLTPESGKGLPAVVFGHGWLQPIKRYHGFMRHLASWGFVVAAPATQTGPLPSHRLFTADMRTALDVCTSVRLGEGRISVNPEQLGMSGHSLGGGCAVLAAAEDERVRAVGTMGLSETRPSAIDAARECTMPALHLSGDEDLISPPIGHAEPVTQAWAGPVQLRGIDKATHLGFTENWQWTDLLLDGKPQSKTQKISRILLTAFFLRVLTGNREYSALLEEEIKGCSIDYTRGPAVPSLA</sequence>
<feature type="domain" description="PET hydrolase/cutinase-like" evidence="1">
    <location>
        <begin position="41"/>
        <end position="186"/>
    </location>
</feature>
<dbReference type="EMBL" id="LT629701">
    <property type="protein sequence ID" value="SDN13529.1"/>
    <property type="molecule type" value="Genomic_DNA"/>
</dbReference>
<dbReference type="STRING" id="211114.SAMN04489726_5103"/>